<name>A0A0F9KZ88_9ZZZZ</name>
<accession>A0A0F9KZ88</accession>
<evidence type="ECO:0000256" key="2">
    <source>
        <dbReference type="SAM" id="Phobius"/>
    </source>
</evidence>
<dbReference type="AlphaFoldDB" id="A0A0F9KZ88"/>
<dbReference type="EMBL" id="LAZR01008244">
    <property type="protein sequence ID" value="KKM80031.1"/>
    <property type="molecule type" value="Genomic_DNA"/>
</dbReference>
<keyword evidence="2" id="KW-0812">Transmembrane</keyword>
<protein>
    <submittedName>
        <fullName evidence="3">Uncharacterized protein</fullName>
    </submittedName>
</protein>
<comment type="caution">
    <text evidence="3">The sequence shown here is derived from an EMBL/GenBank/DDBJ whole genome shotgun (WGS) entry which is preliminary data.</text>
</comment>
<gene>
    <name evidence="3" type="ORF">LCGC14_1344010</name>
</gene>
<feature type="region of interest" description="Disordered" evidence="1">
    <location>
        <begin position="95"/>
        <end position="119"/>
    </location>
</feature>
<organism evidence="3">
    <name type="scientific">marine sediment metagenome</name>
    <dbReference type="NCBI Taxonomy" id="412755"/>
    <lineage>
        <taxon>unclassified sequences</taxon>
        <taxon>metagenomes</taxon>
        <taxon>ecological metagenomes</taxon>
    </lineage>
</organism>
<keyword evidence="2" id="KW-0472">Membrane</keyword>
<feature type="transmembrane region" description="Helical" evidence="2">
    <location>
        <begin position="7"/>
        <end position="26"/>
    </location>
</feature>
<proteinExistence type="predicted"/>
<evidence type="ECO:0000256" key="1">
    <source>
        <dbReference type="SAM" id="MobiDB-lite"/>
    </source>
</evidence>
<sequence length="346" mass="36070">MKNKNSICLYLALLCVWSLCFVGFQYSQQIRNILPAVFVQAWDKDKPAASTSLRNSQPEMLANQSALETALAQDHEFSTGGTNSGKHEVITFEEESAAGASSTNEGHLQVIDGGSQPEMAFTSEDGAQLQFTKDGDLYSSGGLTVVSPSTFNGNVTLGDGDDLLLSTTSDITISGNTFTVAGATGDTVVAGTLTVTGVATLGASSQLASSVSPTTDADIAPKAYVDNVFNAPATTVFNTTHTASTVFQDLDLSQIIGSNTAMVFLQVNWATSSAAFACRPNGQGSGTASHHLNDLARGFGASVISGDSGEATMAYVVCSTDSSGIMEHMFTDNSITITVKLMAYVR</sequence>
<reference evidence="3" key="1">
    <citation type="journal article" date="2015" name="Nature">
        <title>Complex archaea that bridge the gap between prokaryotes and eukaryotes.</title>
        <authorList>
            <person name="Spang A."/>
            <person name="Saw J.H."/>
            <person name="Jorgensen S.L."/>
            <person name="Zaremba-Niedzwiedzka K."/>
            <person name="Martijn J."/>
            <person name="Lind A.E."/>
            <person name="van Eijk R."/>
            <person name="Schleper C."/>
            <person name="Guy L."/>
            <person name="Ettema T.J."/>
        </authorList>
    </citation>
    <scope>NUCLEOTIDE SEQUENCE</scope>
</reference>
<keyword evidence="2" id="KW-1133">Transmembrane helix</keyword>
<evidence type="ECO:0000313" key="3">
    <source>
        <dbReference type="EMBL" id="KKM80031.1"/>
    </source>
</evidence>